<keyword evidence="2" id="KW-0479">Metal-binding</keyword>
<dbReference type="Gene3D" id="3.90.850.10">
    <property type="entry name" value="Fumarylacetoacetase-like, C-terminal domain"/>
    <property type="match status" value="1"/>
</dbReference>
<comment type="similarity">
    <text evidence="1">Belongs to the FAH family.</text>
</comment>
<dbReference type="Pfam" id="PF01557">
    <property type="entry name" value="FAA_hydrolase"/>
    <property type="match status" value="1"/>
</dbReference>
<dbReference type="GO" id="GO:0019752">
    <property type="term" value="P:carboxylic acid metabolic process"/>
    <property type="evidence" value="ECO:0007669"/>
    <property type="project" value="UniProtKB-ARBA"/>
</dbReference>
<dbReference type="FunFam" id="3.90.850.10:FF:000002">
    <property type="entry name" value="2-hydroxyhepta-2,4-diene-1,7-dioate isomerase"/>
    <property type="match status" value="1"/>
</dbReference>
<dbReference type="InterPro" id="IPR011234">
    <property type="entry name" value="Fumarylacetoacetase-like_C"/>
</dbReference>
<dbReference type="GO" id="GO:0016853">
    <property type="term" value="F:isomerase activity"/>
    <property type="evidence" value="ECO:0007669"/>
    <property type="project" value="UniProtKB-ARBA"/>
</dbReference>
<evidence type="ECO:0000313" key="5">
    <source>
        <dbReference type="Proteomes" id="UP000182944"/>
    </source>
</evidence>
<dbReference type="InterPro" id="IPR036663">
    <property type="entry name" value="Fumarylacetoacetase_C_sf"/>
</dbReference>
<dbReference type="GO" id="GO:0046872">
    <property type="term" value="F:metal ion binding"/>
    <property type="evidence" value="ECO:0007669"/>
    <property type="project" value="UniProtKB-KW"/>
</dbReference>
<reference evidence="5" key="1">
    <citation type="submission" date="2016-10" db="EMBL/GenBank/DDBJ databases">
        <authorList>
            <person name="Varghese N."/>
            <person name="Submissions S."/>
        </authorList>
    </citation>
    <scope>NUCLEOTIDE SEQUENCE [LARGE SCALE GENOMIC DNA]</scope>
    <source>
        <strain evidence="5">DSM 29303</strain>
    </source>
</reference>
<dbReference type="Proteomes" id="UP000182944">
    <property type="component" value="Unassembled WGS sequence"/>
</dbReference>
<sequence length="283" mass="30224">MRVMSYRKGADTGLAVARGDGWADLGAADLLAVLAGDHAGAADTAPELDLAGVTPALPLARPGKIICVGLNYADHTAESPYEQPNYPTLFPRFTTSLIPDGAPIVRPRVSQDLDFEGEVVAIIGKAGRHIARDKALEHVAGYSIFNDGSLRDYQFKSPQWTVGKNFDNTGAFGPVVVSADALPPGARGLRLQTRLNGEVMQDANTDDMIYPVDELIAIISEAITLEPGDLIVTGTPAGIGMARDPKRYMKPGDVIEVVVEGIGVLRNPVEESAIWRARSRIRA</sequence>
<gene>
    <name evidence="4" type="ORF">SAMN05444276_10415</name>
</gene>
<dbReference type="STRING" id="1545044.SAMN05444276_10415"/>
<dbReference type="SUPFAM" id="SSF56529">
    <property type="entry name" value="FAH"/>
    <property type="match status" value="1"/>
</dbReference>
<accession>A0A1H3AAY2</accession>
<protein>
    <submittedName>
        <fullName evidence="4">2-keto-4-pentenoate hydratase/2-oxohepta-3-ene-1,7-dioic acid hydratase (Catechol pathway)</fullName>
    </submittedName>
</protein>
<keyword evidence="5" id="KW-1185">Reference proteome</keyword>
<feature type="domain" description="Fumarylacetoacetase-like C-terminal" evidence="3">
    <location>
        <begin position="64"/>
        <end position="269"/>
    </location>
</feature>
<name>A0A1H3AAY2_9RHOB</name>
<dbReference type="OrthoDB" id="5197601at2"/>
<evidence type="ECO:0000259" key="3">
    <source>
        <dbReference type="Pfam" id="PF01557"/>
    </source>
</evidence>
<dbReference type="PANTHER" id="PTHR11820">
    <property type="entry name" value="ACYLPYRUVASE"/>
    <property type="match status" value="1"/>
</dbReference>
<evidence type="ECO:0000256" key="1">
    <source>
        <dbReference type="ARBA" id="ARBA00010211"/>
    </source>
</evidence>
<dbReference type="AlphaFoldDB" id="A0A1H3AAY2"/>
<proteinExistence type="inferred from homology"/>
<organism evidence="4 5">
    <name type="scientific">Paracoccus sanguinis</name>
    <dbReference type="NCBI Taxonomy" id="1545044"/>
    <lineage>
        <taxon>Bacteria</taxon>
        <taxon>Pseudomonadati</taxon>
        <taxon>Pseudomonadota</taxon>
        <taxon>Alphaproteobacteria</taxon>
        <taxon>Rhodobacterales</taxon>
        <taxon>Paracoccaceae</taxon>
        <taxon>Paracoccus</taxon>
    </lineage>
</organism>
<evidence type="ECO:0000256" key="2">
    <source>
        <dbReference type="ARBA" id="ARBA00022723"/>
    </source>
</evidence>
<dbReference type="PANTHER" id="PTHR11820:SF112">
    <property type="entry name" value="FUMARYLACETOACETATE HYDROLASE FAMILY PROTEIN (AFU_ORTHOLOGUE AFUA_1G02370)-RELATED"/>
    <property type="match status" value="1"/>
</dbReference>
<dbReference type="EMBL" id="FNNA01000004">
    <property type="protein sequence ID" value="SDX26880.1"/>
    <property type="molecule type" value="Genomic_DNA"/>
</dbReference>
<evidence type="ECO:0000313" key="4">
    <source>
        <dbReference type="EMBL" id="SDX26880.1"/>
    </source>
</evidence>